<feature type="region of interest" description="Disordered" evidence="1">
    <location>
        <begin position="36"/>
        <end position="55"/>
    </location>
</feature>
<name>A0A0M5LX48_9MICC</name>
<dbReference type="PATRIC" id="fig|656366.3.peg.137"/>
<accession>A0A0M5LX48</accession>
<dbReference type="Pfam" id="PF09851">
    <property type="entry name" value="SHOCT"/>
    <property type="match status" value="1"/>
</dbReference>
<sequence>MNGYGSAMGWTWLFWLLLIIGIVLLVIFAVRAFSGGITRPGTGRRPGAGTEPSGIIGETTARRILDERYAKGELNAEEYRERLKVLGDDT</sequence>
<keyword evidence="5" id="KW-1185">Reference proteome</keyword>
<dbReference type="InterPro" id="IPR018649">
    <property type="entry name" value="SHOCT"/>
</dbReference>
<proteinExistence type="predicted"/>
<evidence type="ECO:0000313" key="4">
    <source>
        <dbReference type="EMBL" id="ALE91212.1"/>
    </source>
</evidence>
<evidence type="ECO:0000313" key="5">
    <source>
        <dbReference type="Proteomes" id="UP000062833"/>
    </source>
</evidence>
<evidence type="ECO:0000256" key="2">
    <source>
        <dbReference type="SAM" id="Phobius"/>
    </source>
</evidence>
<protein>
    <recommendedName>
        <fullName evidence="3">SHOCT domain-containing protein</fullName>
    </recommendedName>
</protein>
<feature type="compositionally biased region" description="Low complexity" evidence="1">
    <location>
        <begin position="36"/>
        <end position="52"/>
    </location>
</feature>
<keyword evidence="2" id="KW-0472">Membrane</keyword>
<dbReference type="Proteomes" id="UP000062833">
    <property type="component" value="Chromosome"/>
</dbReference>
<dbReference type="AlphaFoldDB" id="A0A0M5LX48"/>
<dbReference type="OrthoDB" id="3748887at2"/>
<organism evidence="4 5">
    <name type="scientific">Arthrobacter alpinus</name>
    <dbReference type="NCBI Taxonomy" id="656366"/>
    <lineage>
        <taxon>Bacteria</taxon>
        <taxon>Bacillati</taxon>
        <taxon>Actinomycetota</taxon>
        <taxon>Actinomycetes</taxon>
        <taxon>Micrococcales</taxon>
        <taxon>Micrococcaceae</taxon>
        <taxon>Arthrobacter</taxon>
    </lineage>
</organism>
<dbReference type="EMBL" id="CP012677">
    <property type="protein sequence ID" value="ALE91212.1"/>
    <property type="molecule type" value="Genomic_DNA"/>
</dbReference>
<gene>
    <name evidence="4" type="ORF">AOC05_00640</name>
</gene>
<evidence type="ECO:0000256" key="1">
    <source>
        <dbReference type="SAM" id="MobiDB-lite"/>
    </source>
</evidence>
<feature type="domain" description="SHOCT" evidence="3">
    <location>
        <begin position="61"/>
        <end position="86"/>
    </location>
</feature>
<keyword evidence="2" id="KW-1133">Transmembrane helix</keyword>
<keyword evidence="2" id="KW-0812">Transmembrane</keyword>
<dbReference type="RefSeq" id="WP_062004773.1">
    <property type="nucleotide sequence ID" value="NZ_CP012677.1"/>
</dbReference>
<dbReference type="KEGG" id="aaq:AOC05_00640"/>
<feature type="transmembrane region" description="Helical" evidence="2">
    <location>
        <begin position="12"/>
        <end position="34"/>
    </location>
</feature>
<evidence type="ECO:0000259" key="3">
    <source>
        <dbReference type="Pfam" id="PF09851"/>
    </source>
</evidence>
<reference evidence="5" key="1">
    <citation type="submission" date="2015-09" db="EMBL/GenBank/DDBJ databases">
        <title>Complete genome of Arthrobacter alpinus strain R3.8.</title>
        <authorList>
            <person name="See-Too W.S."/>
            <person name="Chan K.G."/>
        </authorList>
    </citation>
    <scope>NUCLEOTIDE SEQUENCE [LARGE SCALE GENOMIC DNA]</scope>
    <source>
        <strain evidence="5">R3.8</strain>
    </source>
</reference>